<dbReference type="Proteomes" id="UP001189429">
    <property type="component" value="Unassembled WGS sequence"/>
</dbReference>
<sequence length="71" mass="7989">MRLVQRVGVAVAEAIRDSGCTARECVQRSIEAKLQQDEGRLRALSGELAPGSLQQLWSRGRHWETTRSARR</sequence>
<name>A0ABN9R0R5_9DINO</name>
<feature type="non-terminal residue" evidence="1">
    <location>
        <position position="71"/>
    </location>
</feature>
<comment type="caution">
    <text evidence="1">The sequence shown here is derived from an EMBL/GenBank/DDBJ whole genome shotgun (WGS) entry which is preliminary data.</text>
</comment>
<dbReference type="EMBL" id="CAUYUJ010004459">
    <property type="protein sequence ID" value="CAK0809698.1"/>
    <property type="molecule type" value="Genomic_DNA"/>
</dbReference>
<evidence type="ECO:0000313" key="2">
    <source>
        <dbReference type="Proteomes" id="UP001189429"/>
    </source>
</evidence>
<keyword evidence="2" id="KW-1185">Reference proteome</keyword>
<accession>A0ABN9R0R5</accession>
<organism evidence="1 2">
    <name type="scientific">Prorocentrum cordatum</name>
    <dbReference type="NCBI Taxonomy" id="2364126"/>
    <lineage>
        <taxon>Eukaryota</taxon>
        <taxon>Sar</taxon>
        <taxon>Alveolata</taxon>
        <taxon>Dinophyceae</taxon>
        <taxon>Prorocentrales</taxon>
        <taxon>Prorocentraceae</taxon>
        <taxon>Prorocentrum</taxon>
    </lineage>
</organism>
<gene>
    <name evidence="1" type="ORF">PCOR1329_LOCUS14873</name>
</gene>
<reference evidence="1" key="1">
    <citation type="submission" date="2023-10" db="EMBL/GenBank/DDBJ databases">
        <authorList>
            <person name="Chen Y."/>
            <person name="Shah S."/>
            <person name="Dougan E. K."/>
            <person name="Thang M."/>
            <person name="Chan C."/>
        </authorList>
    </citation>
    <scope>NUCLEOTIDE SEQUENCE [LARGE SCALE GENOMIC DNA]</scope>
</reference>
<protein>
    <submittedName>
        <fullName evidence="1">Uncharacterized protein</fullName>
    </submittedName>
</protein>
<proteinExistence type="predicted"/>
<evidence type="ECO:0000313" key="1">
    <source>
        <dbReference type="EMBL" id="CAK0809698.1"/>
    </source>
</evidence>